<gene>
    <name evidence="5" type="ORF">KB893_004955</name>
    <name evidence="4" type="ORF">KB893_10115</name>
</gene>
<dbReference type="EMBL" id="JAGQFT010000079">
    <property type="protein sequence ID" value="MBR0562867.1"/>
    <property type="molecule type" value="Genomic_DNA"/>
</dbReference>
<dbReference type="GO" id="GO:0000160">
    <property type="term" value="P:phosphorelay signal transduction system"/>
    <property type="evidence" value="ECO:0007669"/>
    <property type="project" value="InterPro"/>
</dbReference>
<dbReference type="Gene3D" id="3.40.50.2300">
    <property type="match status" value="1"/>
</dbReference>
<dbReference type="SMART" id="SM00448">
    <property type="entry name" value="REC"/>
    <property type="match status" value="1"/>
</dbReference>
<dbReference type="PROSITE" id="PS50110">
    <property type="entry name" value="RESPONSE_REGULATORY"/>
    <property type="match status" value="1"/>
</dbReference>
<protein>
    <submittedName>
        <fullName evidence="4">Response regulator</fullName>
    </submittedName>
</protein>
<comment type="caution">
    <text evidence="4">The sequence shown here is derived from an EMBL/GenBank/DDBJ whole genome shotgun (WGS) entry which is preliminary data.</text>
</comment>
<dbReference type="InterPro" id="IPR001789">
    <property type="entry name" value="Sig_transdc_resp-reg_receiver"/>
</dbReference>
<evidence type="ECO:0000313" key="5">
    <source>
        <dbReference type="EMBL" id="MBS7456487.1"/>
    </source>
</evidence>
<evidence type="ECO:0000259" key="3">
    <source>
        <dbReference type="PROSITE" id="PS50110"/>
    </source>
</evidence>
<accession>A0A8J8AXZ0</accession>
<evidence type="ECO:0000313" key="4">
    <source>
        <dbReference type="EMBL" id="MBR0562867.1"/>
    </source>
</evidence>
<dbReference type="Pfam" id="PF00072">
    <property type="entry name" value="Response_reg"/>
    <property type="match status" value="1"/>
</dbReference>
<dbReference type="InterPro" id="IPR011006">
    <property type="entry name" value="CheY-like_superfamily"/>
</dbReference>
<keyword evidence="1 2" id="KW-0597">Phosphoprotein</keyword>
<dbReference type="PANTHER" id="PTHR44591:SF25">
    <property type="entry name" value="CHEMOTAXIS TWO-COMPONENT RESPONSE REGULATOR"/>
    <property type="match status" value="1"/>
</dbReference>
<sequence>MARQILLVDDEAMIRMILADVLGSMDYAVVEAASGDAALRHLDALDDYALVITDIHMPGGIDGLELADRLESRSPGKPLIFMTGRPDVMQRELRRNEAFLRKPFGAEQLLRAVDDLLGRPAAAAAG</sequence>
<proteinExistence type="predicted"/>
<dbReference type="AlphaFoldDB" id="A0A8J8AXZ0"/>
<keyword evidence="6" id="KW-1185">Reference proteome</keyword>
<reference evidence="4" key="2">
    <citation type="submission" date="2021-04" db="EMBL/GenBank/DDBJ databases">
        <authorList>
            <person name="Karlyshev A.V."/>
        </authorList>
    </citation>
    <scope>NUCLEOTIDE SEQUENCE</scope>
    <source>
        <strain evidence="4">LMG 29479</strain>
    </source>
</reference>
<dbReference type="EMBL" id="JAGQFT020000003">
    <property type="protein sequence ID" value="MBS7456487.1"/>
    <property type="molecule type" value="Genomic_DNA"/>
</dbReference>
<name>A0A8J8AXZ0_9GAMM</name>
<evidence type="ECO:0000256" key="1">
    <source>
        <dbReference type="ARBA" id="ARBA00022553"/>
    </source>
</evidence>
<organism evidence="4">
    <name type="scientific">Coralloluteibacterium stylophorae</name>
    <dbReference type="NCBI Taxonomy" id="1776034"/>
    <lineage>
        <taxon>Bacteria</taxon>
        <taxon>Pseudomonadati</taxon>
        <taxon>Pseudomonadota</taxon>
        <taxon>Gammaproteobacteria</taxon>
        <taxon>Lysobacterales</taxon>
        <taxon>Lysobacteraceae</taxon>
        <taxon>Coralloluteibacterium</taxon>
    </lineage>
</organism>
<dbReference type="RefSeq" id="WP_211926791.1">
    <property type="nucleotide sequence ID" value="NZ_JAGQFT020000003.1"/>
</dbReference>
<dbReference type="InterPro" id="IPR050595">
    <property type="entry name" value="Bact_response_regulator"/>
</dbReference>
<evidence type="ECO:0000256" key="2">
    <source>
        <dbReference type="PROSITE-ProRule" id="PRU00169"/>
    </source>
</evidence>
<feature type="domain" description="Response regulatory" evidence="3">
    <location>
        <begin position="4"/>
        <end position="117"/>
    </location>
</feature>
<evidence type="ECO:0000313" key="6">
    <source>
        <dbReference type="Proteomes" id="UP000675747"/>
    </source>
</evidence>
<dbReference type="Proteomes" id="UP000675747">
    <property type="component" value="Unassembled WGS sequence"/>
</dbReference>
<reference evidence="5 6" key="1">
    <citation type="journal article" date="2021" name="Microbiol. Resour. Announc.">
        <title>Draft Genome Sequence of Coralloluteibacterium stylophorae LMG 29479T.</title>
        <authorList>
            <person name="Karlyshev A.V."/>
            <person name="Kudryashova E.B."/>
            <person name="Ariskina E.V."/>
            <person name="Conroy A.P."/>
            <person name="Abidueva E.Y."/>
        </authorList>
    </citation>
    <scope>NUCLEOTIDE SEQUENCE [LARGE SCALE GENOMIC DNA]</scope>
    <source>
        <strain evidence="5 6">LMG 29479</strain>
    </source>
</reference>
<feature type="modified residue" description="4-aspartylphosphate" evidence="2">
    <location>
        <position position="54"/>
    </location>
</feature>
<dbReference type="PANTHER" id="PTHR44591">
    <property type="entry name" value="STRESS RESPONSE REGULATOR PROTEIN 1"/>
    <property type="match status" value="1"/>
</dbReference>
<dbReference type="SUPFAM" id="SSF52172">
    <property type="entry name" value="CheY-like"/>
    <property type="match status" value="1"/>
</dbReference>